<dbReference type="SUPFAM" id="SSF53756">
    <property type="entry name" value="UDP-Glycosyltransferase/glycogen phosphorylase"/>
    <property type="match status" value="1"/>
</dbReference>
<evidence type="ECO:0000256" key="11">
    <source>
        <dbReference type="ARBA" id="ARBA00024899"/>
    </source>
</evidence>
<dbReference type="GO" id="GO:0006488">
    <property type="term" value="P:dolichol-linked oligosaccharide biosynthetic process"/>
    <property type="evidence" value="ECO:0007669"/>
    <property type="project" value="EnsemblFungi"/>
</dbReference>
<evidence type="ECO:0000256" key="10">
    <source>
        <dbReference type="ARBA" id="ARBA00023136"/>
    </source>
</evidence>
<keyword evidence="7 12" id="KW-0812">Transmembrane</keyword>
<evidence type="ECO:0000256" key="8">
    <source>
        <dbReference type="ARBA" id="ARBA00022824"/>
    </source>
</evidence>
<evidence type="ECO:0000256" key="6">
    <source>
        <dbReference type="ARBA" id="ARBA00022679"/>
    </source>
</evidence>
<evidence type="ECO:0000256" key="3">
    <source>
        <dbReference type="ARBA" id="ARBA00012611"/>
    </source>
</evidence>
<dbReference type="GO" id="GO:0098554">
    <property type="term" value="C:cytoplasmic side of endoplasmic reticulum membrane"/>
    <property type="evidence" value="ECO:0007669"/>
    <property type="project" value="EnsemblFungi"/>
</dbReference>
<name>A0A1U7LKI7_NEOID</name>
<comment type="subcellular location">
    <subcellularLocation>
        <location evidence="1">Endoplasmic reticulum membrane</location>
        <topology evidence="1">Single-pass membrane protein</topology>
    </subcellularLocation>
</comment>
<evidence type="ECO:0000256" key="12">
    <source>
        <dbReference type="SAM" id="Phobius"/>
    </source>
</evidence>
<keyword evidence="14" id="KW-1185">Reference proteome</keyword>
<dbReference type="STRING" id="1198029.A0A1U7LKI7"/>
<dbReference type="PANTHER" id="PTHR13036">
    <property type="entry name" value="BETA1,4 MANNOSYLTRANSFERASE"/>
    <property type="match status" value="1"/>
</dbReference>
<dbReference type="GO" id="GO:0004578">
    <property type="term" value="F:chitobiosyldiphosphodolichol beta-mannosyltransferase activity"/>
    <property type="evidence" value="ECO:0007669"/>
    <property type="project" value="UniProtKB-EC"/>
</dbReference>
<dbReference type="PANTHER" id="PTHR13036:SF0">
    <property type="entry name" value="CHITOBIOSYLDIPHOSPHODOLICHOL BETA-MANNOSYLTRANSFERASE"/>
    <property type="match status" value="1"/>
</dbReference>
<evidence type="ECO:0000256" key="1">
    <source>
        <dbReference type="ARBA" id="ARBA00004389"/>
    </source>
</evidence>
<sequence>MLSEPLGNPLDSTQYTYMTFIFCLFAVFLFAVIILRPRTRNTSKRVTIVVLGDIGRSPRMQYHAQSLAKLGFQVDFIGYLDSMPLKDIVDCDRIELHDLYRLGIPDRTIFMPIKLTEIQNPPALPTLIAGYAASRLTNATFIIDWHNLAYSILRLKLPAFHPFVIASTYYERILGRLCDISFCVTHKMNNFLRQEFGITSPIYTLHDRPASQFSPLSVEQKLIYRKLFKETQNVEPGTRILISSTSYTPDEDFSILLDALKIYDLNPGCPKVLVLITGKGPLKEYYRNLVSKIPWRKVQIEMPWLESEDYPRVLACCDLAVCLHTSSSGLDLPMKILDFFGSGIPGSIDSSIDELIKDGVNGRIFSDAKELAALELMSDDCKLVQMREDVISGEKKSWDKAWTDIAQPIFE</sequence>
<evidence type="ECO:0000256" key="4">
    <source>
        <dbReference type="ARBA" id="ARBA00015841"/>
    </source>
</evidence>
<dbReference type="EMBL" id="LXFE01002252">
    <property type="protein sequence ID" value="OLL23159.1"/>
    <property type="molecule type" value="Genomic_DNA"/>
</dbReference>
<comment type="caution">
    <text evidence="13">The sequence shown here is derived from an EMBL/GenBank/DDBJ whole genome shotgun (WGS) entry which is preliminary data.</text>
</comment>
<protein>
    <recommendedName>
        <fullName evidence="4">Chitobiosyldiphosphodolichol beta-mannosyltransferase</fullName>
        <ecNumber evidence="3">2.4.1.142</ecNumber>
    </recommendedName>
</protein>
<comment type="pathway">
    <text evidence="2">Protein modification; protein glycosylation.</text>
</comment>
<proteinExistence type="predicted"/>
<gene>
    <name evidence="13" type="ORF">NEOLI_000583</name>
</gene>
<evidence type="ECO:0000313" key="13">
    <source>
        <dbReference type="EMBL" id="OLL23159.1"/>
    </source>
</evidence>
<evidence type="ECO:0000256" key="9">
    <source>
        <dbReference type="ARBA" id="ARBA00022989"/>
    </source>
</evidence>
<evidence type="ECO:0000256" key="5">
    <source>
        <dbReference type="ARBA" id="ARBA00022676"/>
    </source>
</evidence>
<keyword evidence="5 13" id="KW-0328">Glycosyltransferase</keyword>
<dbReference type="InterPro" id="IPR026051">
    <property type="entry name" value="ALG1-like"/>
</dbReference>
<keyword evidence="8" id="KW-0256">Endoplasmic reticulum</keyword>
<dbReference type="OMA" id="CKLIIDW"/>
<accession>A0A1U7LKI7</accession>
<comment type="function">
    <text evidence="11">Participates in the formation of the lipid-linked precursor oligosaccharide for N-glycosylation. Involved in assembling the dolichol-pyrophosphate-GlcNAc(2)-Man(5) intermediate on the cytoplasmic surface of the ER.</text>
</comment>
<feature type="transmembrane region" description="Helical" evidence="12">
    <location>
        <begin position="15"/>
        <end position="35"/>
    </location>
</feature>
<keyword evidence="9 12" id="KW-1133">Transmembrane helix</keyword>
<keyword evidence="10 12" id="KW-0472">Membrane</keyword>
<evidence type="ECO:0000256" key="7">
    <source>
        <dbReference type="ARBA" id="ARBA00022692"/>
    </source>
</evidence>
<evidence type="ECO:0000256" key="2">
    <source>
        <dbReference type="ARBA" id="ARBA00004922"/>
    </source>
</evidence>
<dbReference type="EC" id="2.4.1.142" evidence="3"/>
<evidence type="ECO:0000313" key="14">
    <source>
        <dbReference type="Proteomes" id="UP000186594"/>
    </source>
</evidence>
<dbReference type="OrthoDB" id="614844at2759"/>
<dbReference type="AlphaFoldDB" id="A0A1U7LKI7"/>
<dbReference type="Proteomes" id="UP000186594">
    <property type="component" value="Unassembled WGS sequence"/>
</dbReference>
<keyword evidence="6 13" id="KW-0808">Transferase</keyword>
<reference evidence="13 14" key="1">
    <citation type="submission" date="2016-04" db="EMBL/GenBank/DDBJ databases">
        <title>Evolutionary innovation and constraint leading to complex multicellularity in the Ascomycota.</title>
        <authorList>
            <person name="Cisse O."/>
            <person name="Nguyen A."/>
            <person name="Hewitt D.A."/>
            <person name="Jedd G."/>
            <person name="Stajich J.E."/>
        </authorList>
    </citation>
    <scope>NUCLEOTIDE SEQUENCE [LARGE SCALE GENOMIC DNA]</scope>
    <source>
        <strain evidence="13 14">DAH-3</strain>
    </source>
</reference>
<dbReference type="Gene3D" id="3.40.50.2000">
    <property type="entry name" value="Glycogen Phosphorylase B"/>
    <property type="match status" value="2"/>
</dbReference>
<organism evidence="13 14">
    <name type="scientific">Neolecta irregularis (strain DAH-3)</name>
    <dbReference type="NCBI Taxonomy" id="1198029"/>
    <lineage>
        <taxon>Eukaryota</taxon>
        <taxon>Fungi</taxon>
        <taxon>Dikarya</taxon>
        <taxon>Ascomycota</taxon>
        <taxon>Taphrinomycotina</taxon>
        <taxon>Neolectales</taxon>
        <taxon>Neolectaceae</taxon>
        <taxon>Neolecta</taxon>
    </lineage>
</organism>